<evidence type="ECO:0000256" key="1">
    <source>
        <dbReference type="SAM" id="MobiDB-lite"/>
    </source>
</evidence>
<keyword evidence="3" id="KW-1185">Reference proteome</keyword>
<reference evidence="2 3" key="1">
    <citation type="journal article" date="2021" name="BMC Genomics">
        <title>Datura genome reveals duplications of psychoactive alkaloid biosynthetic genes and high mutation rate following tissue culture.</title>
        <authorList>
            <person name="Rajewski A."/>
            <person name="Carter-House D."/>
            <person name="Stajich J."/>
            <person name="Litt A."/>
        </authorList>
    </citation>
    <scope>NUCLEOTIDE SEQUENCE [LARGE SCALE GENOMIC DNA]</scope>
    <source>
        <strain evidence="2">AR-01</strain>
    </source>
</reference>
<evidence type="ECO:0000313" key="2">
    <source>
        <dbReference type="EMBL" id="MCD7464533.1"/>
    </source>
</evidence>
<feature type="compositionally biased region" description="Polar residues" evidence="1">
    <location>
        <begin position="1"/>
        <end position="18"/>
    </location>
</feature>
<dbReference type="EMBL" id="JACEIK010000974">
    <property type="protein sequence ID" value="MCD7464533.1"/>
    <property type="molecule type" value="Genomic_DNA"/>
</dbReference>
<comment type="caution">
    <text evidence="2">The sequence shown here is derived from an EMBL/GenBank/DDBJ whole genome shotgun (WGS) entry which is preliminary data.</text>
</comment>
<accession>A0ABS8T0B6</accession>
<proteinExistence type="predicted"/>
<feature type="region of interest" description="Disordered" evidence="1">
    <location>
        <begin position="1"/>
        <end position="20"/>
    </location>
</feature>
<name>A0ABS8T0B6_DATST</name>
<organism evidence="2 3">
    <name type="scientific">Datura stramonium</name>
    <name type="common">Jimsonweed</name>
    <name type="synonym">Common thornapple</name>
    <dbReference type="NCBI Taxonomy" id="4076"/>
    <lineage>
        <taxon>Eukaryota</taxon>
        <taxon>Viridiplantae</taxon>
        <taxon>Streptophyta</taxon>
        <taxon>Embryophyta</taxon>
        <taxon>Tracheophyta</taxon>
        <taxon>Spermatophyta</taxon>
        <taxon>Magnoliopsida</taxon>
        <taxon>eudicotyledons</taxon>
        <taxon>Gunneridae</taxon>
        <taxon>Pentapetalae</taxon>
        <taxon>asterids</taxon>
        <taxon>lamiids</taxon>
        <taxon>Solanales</taxon>
        <taxon>Solanaceae</taxon>
        <taxon>Solanoideae</taxon>
        <taxon>Datureae</taxon>
        <taxon>Datura</taxon>
    </lineage>
</organism>
<dbReference type="Proteomes" id="UP000823775">
    <property type="component" value="Unassembled WGS sequence"/>
</dbReference>
<gene>
    <name evidence="2" type="ORF">HAX54_052949</name>
</gene>
<evidence type="ECO:0000313" key="3">
    <source>
        <dbReference type="Proteomes" id="UP000823775"/>
    </source>
</evidence>
<protein>
    <submittedName>
        <fullName evidence="2">Uncharacterized protein</fullName>
    </submittedName>
</protein>
<sequence>MDNATTVFVTKQQSSSSYGCGWGRHSNGGRGCQTQENVKFFNVMPQQFTPRPHPHLLSILGPPSISYPAPYSSFQPSNATIYNQHCYKPNHTACEFPSLNF</sequence>